<dbReference type="Pfam" id="PF14327">
    <property type="entry name" value="CSTF2_hinge"/>
    <property type="match status" value="1"/>
</dbReference>
<dbReference type="Gene3D" id="3.30.70.330">
    <property type="match status" value="1"/>
</dbReference>
<evidence type="ECO:0000256" key="3">
    <source>
        <dbReference type="PROSITE-ProRule" id="PRU00176"/>
    </source>
</evidence>
<comment type="subcellular location">
    <subcellularLocation>
        <location evidence="1">Nucleus</location>
    </subcellularLocation>
</comment>
<dbReference type="InterPro" id="IPR035979">
    <property type="entry name" value="RBD_domain_sf"/>
</dbReference>
<keyword evidence="2" id="KW-0539">Nucleus</keyword>
<dbReference type="Gene3D" id="1.10.20.70">
    <property type="entry name" value="Transcription termination and cleavage factor, C-terminal domain"/>
    <property type="match status" value="1"/>
</dbReference>
<evidence type="ECO:0000313" key="6">
    <source>
        <dbReference type="Proteomes" id="UP001457282"/>
    </source>
</evidence>
<dbReference type="PANTHER" id="PTHR45735">
    <property type="entry name" value="CLEAVAGE STIMULATION FACTOR SUBUNIT 2"/>
    <property type="match status" value="1"/>
</dbReference>
<dbReference type="InterPro" id="IPR026896">
    <property type="entry name" value="CSTF_C"/>
</dbReference>
<dbReference type="SMART" id="SM00360">
    <property type="entry name" value="RRM"/>
    <property type="match status" value="1"/>
</dbReference>
<evidence type="ECO:0000256" key="2">
    <source>
        <dbReference type="ARBA" id="ARBA00023242"/>
    </source>
</evidence>
<protein>
    <recommendedName>
        <fullName evidence="4">RRM domain-containing protein</fullName>
    </recommendedName>
</protein>
<organism evidence="5 6">
    <name type="scientific">Rubus argutus</name>
    <name type="common">Southern blackberry</name>
    <dbReference type="NCBI Taxonomy" id="59490"/>
    <lineage>
        <taxon>Eukaryota</taxon>
        <taxon>Viridiplantae</taxon>
        <taxon>Streptophyta</taxon>
        <taxon>Embryophyta</taxon>
        <taxon>Tracheophyta</taxon>
        <taxon>Spermatophyta</taxon>
        <taxon>Magnoliopsida</taxon>
        <taxon>eudicotyledons</taxon>
        <taxon>Gunneridae</taxon>
        <taxon>Pentapetalae</taxon>
        <taxon>rosids</taxon>
        <taxon>fabids</taxon>
        <taxon>Rosales</taxon>
        <taxon>Rosaceae</taxon>
        <taxon>Rosoideae</taxon>
        <taxon>Rosoideae incertae sedis</taxon>
        <taxon>Rubus</taxon>
    </lineage>
</organism>
<dbReference type="InterPro" id="IPR038192">
    <property type="entry name" value="CSTF_C_sf"/>
</dbReference>
<dbReference type="InterPro" id="IPR012677">
    <property type="entry name" value="Nucleotide-bd_a/b_plait_sf"/>
</dbReference>
<feature type="domain" description="RRM" evidence="4">
    <location>
        <begin position="5"/>
        <end position="83"/>
    </location>
</feature>
<dbReference type="SUPFAM" id="SSF54928">
    <property type="entry name" value="RNA-binding domain, RBD"/>
    <property type="match status" value="1"/>
</dbReference>
<evidence type="ECO:0000256" key="1">
    <source>
        <dbReference type="ARBA" id="ARBA00004123"/>
    </source>
</evidence>
<gene>
    <name evidence="5" type="ORF">M0R45_030353</name>
</gene>
<name>A0AAW1WEZ7_RUBAR</name>
<dbReference type="CDD" id="cd12398">
    <property type="entry name" value="RRM_CSTF2_RNA15_like"/>
    <property type="match status" value="1"/>
</dbReference>
<dbReference type="GO" id="GO:0005847">
    <property type="term" value="C:mRNA cleavage and polyadenylation specificity factor complex"/>
    <property type="evidence" value="ECO:0007669"/>
    <property type="project" value="TreeGrafter"/>
</dbReference>
<dbReference type="Proteomes" id="UP001457282">
    <property type="component" value="Unassembled WGS sequence"/>
</dbReference>
<dbReference type="GO" id="GO:0031124">
    <property type="term" value="P:mRNA 3'-end processing"/>
    <property type="evidence" value="ECO:0007669"/>
    <property type="project" value="InterPro"/>
</dbReference>
<dbReference type="GO" id="GO:0003729">
    <property type="term" value="F:mRNA binding"/>
    <property type="evidence" value="ECO:0007669"/>
    <property type="project" value="TreeGrafter"/>
</dbReference>
<accession>A0AAW1WEZ7</accession>
<dbReference type="Pfam" id="PF14304">
    <property type="entry name" value="CSTF_C"/>
    <property type="match status" value="1"/>
</dbReference>
<sequence length="263" mass="29020">MASSCRIFVGNIPYDATEEQVKALCEEVGPVVSFRIVTDRDTGRPKGFGFCEYKDEVTALSARRNLQGCKLNGRNLRVDFAANDKANHLPIGLPTAIDAAATMAGALGSSQQSFANDPLTLYLSNMSRNQLAQMISEVKGITDQNKELAHELLLAKPQLKKALLQEQIMLGMVTPQMMKNVNIRSMPPFNMGLQQQPQLHLPKAEPIQISEPQILPAEVNPALLQQVLSLPPEKLTSLSPELRQQVIQIQQMYGQDQKILFSG</sequence>
<dbReference type="PROSITE" id="PS50102">
    <property type="entry name" value="RRM"/>
    <property type="match status" value="1"/>
</dbReference>
<evidence type="ECO:0000313" key="5">
    <source>
        <dbReference type="EMBL" id="KAK9921857.1"/>
    </source>
</evidence>
<keyword evidence="6" id="KW-1185">Reference proteome</keyword>
<comment type="caution">
    <text evidence="5">The sequence shown here is derived from an EMBL/GenBank/DDBJ whole genome shotgun (WGS) entry which is preliminary data.</text>
</comment>
<dbReference type="InterPro" id="IPR025742">
    <property type="entry name" value="CSTF2_hinge"/>
</dbReference>
<keyword evidence="3" id="KW-0694">RNA-binding</keyword>
<dbReference type="Pfam" id="PF00076">
    <property type="entry name" value="RRM_1"/>
    <property type="match status" value="1"/>
</dbReference>
<dbReference type="InterPro" id="IPR000504">
    <property type="entry name" value="RRM_dom"/>
</dbReference>
<evidence type="ECO:0000259" key="4">
    <source>
        <dbReference type="PROSITE" id="PS50102"/>
    </source>
</evidence>
<proteinExistence type="predicted"/>
<dbReference type="PANTHER" id="PTHR45735:SF2">
    <property type="entry name" value="CLEAVAGE STIMULATION FACTOR SUBUNIT 2"/>
    <property type="match status" value="1"/>
</dbReference>
<reference evidence="5 6" key="1">
    <citation type="journal article" date="2023" name="G3 (Bethesda)">
        <title>A chromosome-length genome assembly and annotation of blackberry (Rubus argutus, cv. 'Hillquist').</title>
        <authorList>
            <person name="Bruna T."/>
            <person name="Aryal R."/>
            <person name="Dudchenko O."/>
            <person name="Sargent D.J."/>
            <person name="Mead D."/>
            <person name="Buti M."/>
            <person name="Cavallini A."/>
            <person name="Hytonen T."/>
            <person name="Andres J."/>
            <person name="Pham M."/>
            <person name="Weisz D."/>
            <person name="Mascagni F."/>
            <person name="Usai G."/>
            <person name="Natali L."/>
            <person name="Bassil N."/>
            <person name="Fernandez G.E."/>
            <person name="Lomsadze A."/>
            <person name="Armour M."/>
            <person name="Olukolu B."/>
            <person name="Poorten T."/>
            <person name="Britton C."/>
            <person name="Davik J."/>
            <person name="Ashrafi H."/>
            <person name="Aiden E.L."/>
            <person name="Borodovsky M."/>
            <person name="Worthington M."/>
        </authorList>
    </citation>
    <scope>NUCLEOTIDE SEQUENCE [LARGE SCALE GENOMIC DNA]</scope>
    <source>
        <strain evidence="5">PI 553951</strain>
    </source>
</reference>
<dbReference type="AlphaFoldDB" id="A0AAW1WEZ7"/>
<dbReference type="EMBL" id="JBEDUW010000006">
    <property type="protein sequence ID" value="KAK9921857.1"/>
    <property type="molecule type" value="Genomic_DNA"/>
</dbReference>